<feature type="domain" description="VHS" evidence="2">
    <location>
        <begin position="263"/>
        <end position="375"/>
    </location>
</feature>
<feature type="compositionally biased region" description="Acidic residues" evidence="1">
    <location>
        <begin position="24"/>
        <end position="37"/>
    </location>
</feature>
<dbReference type="PANTHER" id="PTHR47789:SF1">
    <property type="entry name" value="LAS SEVENTEEN-BINDING PROTEIN 5"/>
    <property type="match status" value="1"/>
</dbReference>
<dbReference type="PANTHER" id="PTHR47789">
    <property type="entry name" value="LAS SEVENTEEN-BINDING PROTEIN 5"/>
    <property type="match status" value="1"/>
</dbReference>
<organism evidence="3 4">
    <name type="scientific">Mucor plumbeus</name>
    <dbReference type="NCBI Taxonomy" id="97098"/>
    <lineage>
        <taxon>Eukaryota</taxon>
        <taxon>Fungi</taxon>
        <taxon>Fungi incertae sedis</taxon>
        <taxon>Mucoromycota</taxon>
        <taxon>Mucoromycotina</taxon>
        <taxon>Mucoromycetes</taxon>
        <taxon>Mucorales</taxon>
        <taxon>Mucorineae</taxon>
        <taxon>Mucoraceae</taxon>
        <taxon>Mucor</taxon>
    </lineage>
</organism>
<proteinExistence type="predicted"/>
<feature type="compositionally biased region" description="Basic and acidic residues" evidence="1">
    <location>
        <begin position="44"/>
        <end position="122"/>
    </location>
</feature>
<keyword evidence="4" id="KW-1185">Reference proteome</keyword>
<evidence type="ECO:0000256" key="1">
    <source>
        <dbReference type="SAM" id="MobiDB-lite"/>
    </source>
</evidence>
<dbReference type="AlphaFoldDB" id="A0A8H7R8W6"/>
<dbReference type="GO" id="GO:0035091">
    <property type="term" value="F:phosphatidylinositol binding"/>
    <property type="evidence" value="ECO:0007669"/>
    <property type="project" value="InterPro"/>
</dbReference>
<dbReference type="SUPFAM" id="SSF48464">
    <property type="entry name" value="ENTH/VHS domain"/>
    <property type="match status" value="1"/>
</dbReference>
<gene>
    <name evidence="3" type="ORF">INT46_002099</name>
</gene>
<dbReference type="InterPro" id="IPR045007">
    <property type="entry name" value="LSB5"/>
</dbReference>
<dbReference type="PROSITE" id="PS50179">
    <property type="entry name" value="VHS"/>
    <property type="match status" value="1"/>
</dbReference>
<dbReference type="GO" id="GO:0007015">
    <property type="term" value="P:actin filament organization"/>
    <property type="evidence" value="ECO:0007669"/>
    <property type="project" value="InterPro"/>
</dbReference>
<dbReference type="EMBL" id="JAEPRC010000166">
    <property type="protein sequence ID" value="KAG2205860.1"/>
    <property type="molecule type" value="Genomic_DNA"/>
</dbReference>
<feature type="region of interest" description="Disordered" evidence="1">
    <location>
        <begin position="14"/>
        <end position="140"/>
    </location>
</feature>
<dbReference type="InterPro" id="IPR038425">
    <property type="entry name" value="GAT_sf"/>
</dbReference>
<dbReference type="Proteomes" id="UP000650833">
    <property type="component" value="Unassembled WGS sequence"/>
</dbReference>
<protein>
    <recommendedName>
        <fullName evidence="2">VHS domain-containing protein</fullName>
    </recommendedName>
</protein>
<dbReference type="OrthoDB" id="10068368at2759"/>
<dbReference type="GO" id="GO:0043130">
    <property type="term" value="F:ubiquitin binding"/>
    <property type="evidence" value="ECO:0007669"/>
    <property type="project" value="InterPro"/>
</dbReference>
<reference evidence="3" key="1">
    <citation type="submission" date="2020-12" db="EMBL/GenBank/DDBJ databases">
        <title>Metabolic potential, ecology and presence of endohyphal bacteria is reflected in genomic diversity of Mucoromycotina.</title>
        <authorList>
            <person name="Muszewska A."/>
            <person name="Okrasinska A."/>
            <person name="Steczkiewicz K."/>
            <person name="Drgas O."/>
            <person name="Orlowska M."/>
            <person name="Perlinska-Lenart U."/>
            <person name="Aleksandrzak-Piekarczyk T."/>
            <person name="Szatraj K."/>
            <person name="Zielenkiewicz U."/>
            <person name="Pilsyk S."/>
            <person name="Malc E."/>
            <person name="Mieczkowski P."/>
            <person name="Kruszewska J.S."/>
            <person name="Biernat P."/>
            <person name="Pawlowska J."/>
        </authorList>
    </citation>
    <scope>NUCLEOTIDE SEQUENCE</scope>
    <source>
        <strain evidence="3">CBS 226.32</strain>
    </source>
</reference>
<dbReference type="InterPro" id="IPR008942">
    <property type="entry name" value="ENTH_VHS"/>
</dbReference>
<dbReference type="Gene3D" id="1.25.40.90">
    <property type="match status" value="1"/>
</dbReference>
<accession>A0A8H7R8W6</accession>
<feature type="compositionally biased region" description="Acidic residues" evidence="1">
    <location>
        <begin position="123"/>
        <end position="137"/>
    </location>
</feature>
<dbReference type="GO" id="GO:0030479">
    <property type="term" value="C:actin cortical patch"/>
    <property type="evidence" value="ECO:0007669"/>
    <property type="project" value="TreeGrafter"/>
</dbReference>
<dbReference type="SUPFAM" id="SSF89009">
    <property type="entry name" value="GAT-like domain"/>
    <property type="match status" value="1"/>
</dbReference>
<dbReference type="InterPro" id="IPR002014">
    <property type="entry name" value="VHS_dom"/>
</dbReference>
<dbReference type="Gene3D" id="1.20.58.160">
    <property type="match status" value="1"/>
</dbReference>
<evidence type="ECO:0000313" key="4">
    <source>
        <dbReference type="Proteomes" id="UP000650833"/>
    </source>
</evidence>
<dbReference type="CDD" id="cd16980">
    <property type="entry name" value="VHS_Lsb5"/>
    <property type="match status" value="1"/>
</dbReference>
<dbReference type="SMART" id="SM00288">
    <property type="entry name" value="VHS"/>
    <property type="match status" value="1"/>
</dbReference>
<dbReference type="GO" id="GO:0051666">
    <property type="term" value="P:actin cortical patch localization"/>
    <property type="evidence" value="ECO:0007669"/>
    <property type="project" value="TreeGrafter"/>
</dbReference>
<comment type="caution">
    <text evidence="3">The sequence shown here is derived from an EMBL/GenBank/DDBJ whole genome shotgun (WGS) entry which is preliminary data.</text>
</comment>
<dbReference type="Pfam" id="PF00790">
    <property type="entry name" value="VHS"/>
    <property type="match status" value="1"/>
</dbReference>
<evidence type="ECO:0000259" key="2">
    <source>
        <dbReference type="PROSITE" id="PS50179"/>
    </source>
</evidence>
<name>A0A8H7R8W6_9FUNG</name>
<dbReference type="GO" id="GO:0006897">
    <property type="term" value="P:endocytosis"/>
    <property type="evidence" value="ECO:0007669"/>
    <property type="project" value="InterPro"/>
</dbReference>
<dbReference type="GO" id="GO:0007034">
    <property type="term" value="P:vacuolar transport"/>
    <property type="evidence" value="ECO:0007669"/>
    <property type="project" value="UniProtKB-ARBA"/>
</dbReference>
<evidence type="ECO:0000313" key="3">
    <source>
        <dbReference type="EMBL" id="KAG2205860.1"/>
    </source>
</evidence>
<sequence>MAKIVFEEDAEIVVPESTKKQQDDDIFDQSSSDDEAPEAISTSKAKENLITKAQSEKEASEKLAAAEKEKRRQRERFLKDQKEGSKRQLKELERKAKKEKLEKQYKEKMEKRKQKEQQKLENGDESEEEAENEEEGADLLPTDLLQQALLEEQEEESNKRKHVTTEEFERMIAEQEAEEKERAKKRKTTKDGRNVGEYTVKVLNNRPKLQKPNKSILNMRKLHMNRHSVPRKEAVVNISSGRDGAALVFRLYVDNLSNYDKIEWYQFQQLIESISMQSSGVKEAIEAVRKKLKHGTSEQKLRALEILQLLMENSNQHFHRELIHHDKIKERFDIIIESTTEDIRVRKLLVTLLGIWATRFKDERGMRILQELHDKGQLYFKPRKPIPFVGLLKKSFSSYKINTTTKTFTLPTSKSSLAILSSAPTNDISFNFEKSKPKIIQEIAMATQSANKLINALQHVTSDDWEFDSVIQGSYLRCEQDKKRIVHYVRLVEDEEWIGTLLAANEVLLKAIDMHDTMLTNHHEEEDDDEGDFGDPFADPL</sequence>